<comment type="caution">
    <text evidence="3">The sequence shown here is derived from an EMBL/GenBank/DDBJ whole genome shotgun (WGS) entry which is preliminary data.</text>
</comment>
<feature type="transmembrane region" description="Helical" evidence="2">
    <location>
        <begin position="12"/>
        <end position="32"/>
    </location>
</feature>
<feature type="compositionally biased region" description="Low complexity" evidence="1">
    <location>
        <begin position="307"/>
        <end position="318"/>
    </location>
</feature>
<evidence type="ECO:0000313" key="3">
    <source>
        <dbReference type="EMBL" id="OUE00261.1"/>
    </source>
</evidence>
<keyword evidence="2" id="KW-1133">Transmembrane helix</keyword>
<dbReference type="EMBL" id="MDHH01000008">
    <property type="protein sequence ID" value="OUE00261.1"/>
    <property type="molecule type" value="Genomic_DNA"/>
</dbReference>
<dbReference type="Proteomes" id="UP000195062">
    <property type="component" value="Unassembled WGS sequence"/>
</dbReference>
<evidence type="ECO:0000313" key="4">
    <source>
        <dbReference type="Proteomes" id="UP000195062"/>
    </source>
</evidence>
<sequence>MLRRSVQFAIGIFLYGFAIGMMLQAAIGVSPWDVLGQGLAIQTGLPFGVVTNIIGALVLLLWIPIRQRPGWGTVLNVLFVGYSAQVGLAVIPAVDSLWIRVPLFAAGLVLLGVATGLYIGAHFGPGPRDGLMTGIHRRTGWPVWRVRVGIELVVLAIGWALGGNVGLGTLAFALLIGPVVQRTLPLFDLPVPAAHRAAARAALPRTTPPAPSPQARSRRSGSPRGDGDPAGSRAAPSAVASRARRGVSLPLVTPDPQAPESSPAKRLLIGEKLASDKLEGQLLPSTSRSPSSRATRSARSPTRRRSCSSSSRSAASPS</sequence>
<feature type="transmembrane region" description="Helical" evidence="2">
    <location>
        <begin position="152"/>
        <end position="176"/>
    </location>
</feature>
<dbReference type="PANTHER" id="PTHR40078:SF1">
    <property type="entry name" value="INTEGRAL MEMBRANE PROTEIN"/>
    <property type="match status" value="1"/>
</dbReference>
<feature type="transmembrane region" description="Helical" evidence="2">
    <location>
        <begin position="70"/>
        <end position="91"/>
    </location>
</feature>
<evidence type="ECO:0000256" key="1">
    <source>
        <dbReference type="SAM" id="MobiDB-lite"/>
    </source>
</evidence>
<keyword evidence="2" id="KW-0812">Transmembrane</keyword>
<feature type="transmembrane region" description="Helical" evidence="2">
    <location>
        <begin position="97"/>
        <end position="119"/>
    </location>
</feature>
<dbReference type="AlphaFoldDB" id="A0A251XDI8"/>
<dbReference type="PANTHER" id="PTHR40078">
    <property type="entry name" value="INTEGRAL MEMBRANE PROTEIN-RELATED"/>
    <property type="match status" value="1"/>
</dbReference>
<protein>
    <recommendedName>
        <fullName evidence="5">Membrane protein YczE</fullName>
    </recommendedName>
</protein>
<evidence type="ECO:0008006" key="5">
    <source>
        <dbReference type="Google" id="ProtNLM"/>
    </source>
</evidence>
<feature type="region of interest" description="Disordered" evidence="1">
    <location>
        <begin position="199"/>
        <end position="318"/>
    </location>
</feature>
<feature type="compositionally biased region" description="Low complexity" evidence="1">
    <location>
        <begin position="284"/>
        <end position="300"/>
    </location>
</feature>
<organism evidence="3 4">
    <name type="scientific">Clavibacter michiganensis subsp. michiganensis</name>
    <dbReference type="NCBI Taxonomy" id="33013"/>
    <lineage>
        <taxon>Bacteria</taxon>
        <taxon>Bacillati</taxon>
        <taxon>Actinomycetota</taxon>
        <taxon>Actinomycetes</taxon>
        <taxon>Micrococcales</taxon>
        <taxon>Microbacteriaceae</taxon>
        <taxon>Clavibacter</taxon>
    </lineage>
</organism>
<reference evidence="3 4" key="1">
    <citation type="submission" date="2016-08" db="EMBL/GenBank/DDBJ databases">
        <title>Genome sequence of Clavibacter michiganensis subsp. michiganensis strain CASJ007.</title>
        <authorList>
            <person name="Thapa S.P."/>
            <person name="Coaker G."/>
        </authorList>
    </citation>
    <scope>NUCLEOTIDE SEQUENCE [LARGE SCALE GENOMIC DNA]</scope>
    <source>
        <strain evidence="3">CASJ007</strain>
    </source>
</reference>
<gene>
    <name evidence="3" type="ORF">CMMCAS07_17820</name>
</gene>
<dbReference type="Pfam" id="PF19700">
    <property type="entry name" value="DUF6198"/>
    <property type="match status" value="1"/>
</dbReference>
<keyword evidence="4" id="KW-1185">Reference proteome</keyword>
<accession>A0A251XDI8</accession>
<feature type="transmembrane region" description="Helical" evidence="2">
    <location>
        <begin position="44"/>
        <end position="63"/>
    </location>
</feature>
<proteinExistence type="predicted"/>
<feature type="compositionally biased region" description="Low complexity" evidence="1">
    <location>
        <begin position="229"/>
        <end position="241"/>
    </location>
</feature>
<name>A0A251XDI8_CLAMM</name>
<dbReference type="InterPro" id="IPR038750">
    <property type="entry name" value="YczE/YyaS-like"/>
</dbReference>
<evidence type="ECO:0000256" key="2">
    <source>
        <dbReference type="SAM" id="Phobius"/>
    </source>
</evidence>
<keyword evidence="2" id="KW-0472">Membrane</keyword>